<gene>
    <name evidence="2" type="ORF">Q605_AUC00754G0002</name>
</gene>
<feature type="compositionally biased region" description="Basic residues" evidence="1">
    <location>
        <begin position="196"/>
        <end position="206"/>
    </location>
</feature>
<evidence type="ECO:0000313" key="2">
    <source>
        <dbReference type="EMBL" id="ETJ04049.1"/>
    </source>
</evidence>
<protein>
    <submittedName>
        <fullName evidence="2">Uncharacterized protein</fullName>
    </submittedName>
</protein>
<evidence type="ECO:0000256" key="1">
    <source>
        <dbReference type="SAM" id="MobiDB-lite"/>
    </source>
</evidence>
<feature type="region of interest" description="Disordered" evidence="1">
    <location>
        <begin position="149"/>
        <end position="206"/>
    </location>
</feature>
<dbReference type="EMBL" id="AZLV01000754">
    <property type="protein sequence ID" value="ETJ04049.1"/>
    <property type="molecule type" value="Genomic_DNA"/>
</dbReference>
<organism evidence="2 3">
    <name type="scientific">Actinomyces urogenitalis DORA_12</name>
    <dbReference type="NCBI Taxonomy" id="1403939"/>
    <lineage>
        <taxon>Bacteria</taxon>
        <taxon>Bacillati</taxon>
        <taxon>Actinomycetota</taxon>
        <taxon>Actinomycetes</taxon>
        <taxon>Actinomycetales</taxon>
        <taxon>Actinomycetaceae</taxon>
        <taxon>Actinomyces</taxon>
    </lineage>
</organism>
<name>W1VIZ6_9ACTO</name>
<proteinExistence type="predicted"/>
<comment type="caution">
    <text evidence="2">The sequence shown here is derived from an EMBL/GenBank/DDBJ whole genome shotgun (WGS) entry which is preliminary data.</text>
</comment>
<dbReference type="Proteomes" id="UP000018852">
    <property type="component" value="Unassembled WGS sequence"/>
</dbReference>
<feature type="compositionally biased region" description="Low complexity" evidence="1">
    <location>
        <begin position="183"/>
        <end position="195"/>
    </location>
</feature>
<accession>W1VIZ6</accession>
<evidence type="ECO:0000313" key="3">
    <source>
        <dbReference type="Proteomes" id="UP000018852"/>
    </source>
</evidence>
<dbReference type="AlphaFoldDB" id="W1VIZ6"/>
<sequence>MHGGVDTAIALRIREVRGIGLNRHVVGLVPPVLVLHRHRVAQELLRARAVGSRRRGRSEHDEGVLVALLALARINRDTAALLIQLVTHGRVPAAVLVVPQHLGQGPHTMVGVATAAGNSHQRTEREGKGHAAGDPQLHRVVGVDRAVRTDPAESCRHARRTPVAQQRVGLLSQPAVVLRRTEPSQPHESSSTSHRSQGRRRRRLPG</sequence>
<reference evidence="2 3" key="1">
    <citation type="submission" date="2013-12" db="EMBL/GenBank/DDBJ databases">
        <title>A Varibaculum cambriense genome reconstructed from a premature infant gut community with otherwise low bacterial novelty that shifts toward anaerobic metabolism during the third week of life.</title>
        <authorList>
            <person name="Brown C.T."/>
            <person name="Sharon I."/>
            <person name="Thomas B.C."/>
            <person name="Castelle C.J."/>
            <person name="Morowitz M.J."/>
            <person name="Banfield J.F."/>
        </authorList>
    </citation>
    <scope>NUCLEOTIDE SEQUENCE [LARGE SCALE GENOMIC DNA]</scope>
    <source>
        <strain evidence="3">DORA_12</strain>
    </source>
</reference>